<dbReference type="PROSITE" id="PS50112">
    <property type="entry name" value="PAS"/>
    <property type="match status" value="1"/>
</dbReference>
<dbReference type="InterPro" id="IPR003594">
    <property type="entry name" value="HATPase_dom"/>
</dbReference>
<dbReference type="GO" id="GO:0000155">
    <property type="term" value="F:phosphorelay sensor kinase activity"/>
    <property type="evidence" value="ECO:0007669"/>
    <property type="project" value="InterPro"/>
</dbReference>
<dbReference type="CDD" id="cd00130">
    <property type="entry name" value="PAS"/>
    <property type="match status" value="1"/>
</dbReference>
<comment type="caution">
    <text evidence="10">The sequence shown here is derived from an EMBL/GenBank/DDBJ whole genome shotgun (WGS) entry which is preliminary data.</text>
</comment>
<gene>
    <name evidence="10" type="ORF">E5K02_23680</name>
</gene>
<dbReference type="EMBL" id="SRMB01000006">
    <property type="protein sequence ID" value="TGE22733.1"/>
    <property type="molecule type" value="Genomic_DNA"/>
</dbReference>
<dbReference type="Gene3D" id="1.10.287.130">
    <property type="match status" value="1"/>
</dbReference>
<dbReference type="RefSeq" id="WP_135398661.1">
    <property type="nucleotide sequence ID" value="NZ_SRMB01000006.1"/>
</dbReference>
<keyword evidence="4" id="KW-0808">Transferase</keyword>
<dbReference type="InterPro" id="IPR003661">
    <property type="entry name" value="HisK_dim/P_dom"/>
</dbReference>
<keyword evidence="11" id="KW-1185">Reference proteome</keyword>
<dbReference type="Gene3D" id="3.30.450.20">
    <property type="entry name" value="PAS domain"/>
    <property type="match status" value="3"/>
</dbReference>
<dbReference type="EC" id="2.7.13.3" evidence="2"/>
<evidence type="ECO:0000256" key="2">
    <source>
        <dbReference type="ARBA" id="ARBA00012438"/>
    </source>
</evidence>
<dbReference type="SUPFAM" id="SSF55785">
    <property type="entry name" value="PYP-like sensor domain (PAS domain)"/>
    <property type="match status" value="3"/>
</dbReference>
<dbReference type="InterPro" id="IPR000014">
    <property type="entry name" value="PAS"/>
</dbReference>
<evidence type="ECO:0000256" key="4">
    <source>
        <dbReference type="ARBA" id="ARBA00022679"/>
    </source>
</evidence>
<dbReference type="SMART" id="SM00388">
    <property type="entry name" value="HisKA"/>
    <property type="match status" value="1"/>
</dbReference>
<evidence type="ECO:0000313" key="11">
    <source>
        <dbReference type="Proteomes" id="UP000298471"/>
    </source>
</evidence>
<dbReference type="SUPFAM" id="SSF55874">
    <property type="entry name" value="ATPase domain of HSP90 chaperone/DNA topoisomerase II/histidine kinase"/>
    <property type="match status" value="1"/>
</dbReference>
<protein>
    <recommendedName>
        <fullName evidence="2">histidine kinase</fullName>
        <ecNumber evidence="2">2.7.13.3</ecNumber>
    </recommendedName>
</protein>
<dbReference type="SUPFAM" id="SSF47384">
    <property type="entry name" value="Homodimeric domain of signal transducing histidine kinase"/>
    <property type="match status" value="1"/>
</dbReference>
<dbReference type="InterPro" id="IPR052162">
    <property type="entry name" value="Sensor_kinase/Photoreceptor"/>
</dbReference>
<comment type="catalytic activity">
    <reaction evidence="1">
        <text>ATP + protein L-histidine = ADP + protein N-phospho-L-histidine.</text>
        <dbReference type="EC" id="2.7.13.3"/>
    </reaction>
</comment>
<keyword evidence="3" id="KW-0597">Phosphoprotein</keyword>
<dbReference type="PANTHER" id="PTHR43304:SF1">
    <property type="entry name" value="PAC DOMAIN-CONTAINING PROTEIN"/>
    <property type="match status" value="1"/>
</dbReference>
<keyword evidence="6" id="KW-0175">Coiled coil</keyword>
<name>A0A4Z0Q0P2_9BACT</name>
<organism evidence="10 11">
    <name type="scientific">Hymenobacter metallicola</name>
    <dbReference type="NCBI Taxonomy" id="2563114"/>
    <lineage>
        <taxon>Bacteria</taxon>
        <taxon>Pseudomonadati</taxon>
        <taxon>Bacteroidota</taxon>
        <taxon>Cytophagia</taxon>
        <taxon>Cytophagales</taxon>
        <taxon>Hymenobacteraceae</taxon>
        <taxon>Hymenobacter</taxon>
    </lineage>
</organism>
<dbReference type="InterPro" id="IPR005467">
    <property type="entry name" value="His_kinase_dom"/>
</dbReference>
<feature type="domain" description="Histidine kinase" evidence="7">
    <location>
        <begin position="598"/>
        <end position="812"/>
    </location>
</feature>
<evidence type="ECO:0000259" key="7">
    <source>
        <dbReference type="PROSITE" id="PS50109"/>
    </source>
</evidence>
<dbReference type="NCBIfam" id="TIGR00229">
    <property type="entry name" value="sensory_box"/>
    <property type="match status" value="1"/>
</dbReference>
<evidence type="ECO:0000259" key="9">
    <source>
        <dbReference type="PROSITE" id="PS50113"/>
    </source>
</evidence>
<dbReference type="Pfam" id="PF08448">
    <property type="entry name" value="PAS_4"/>
    <property type="match status" value="3"/>
</dbReference>
<dbReference type="InterPro" id="IPR004358">
    <property type="entry name" value="Sig_transdc_His_kin-like_C"/>
</dbReference>
<feature type="domain" description="PAC" evidence="9">
    <location>
        <begin position="527"/>
        <end position="580"/>
    </location>
</feature>
<evidence type="ECO:0000256" key="1">
    <source>
        <dbReference type="ARBA" id="ARBA00000085"/>
    </source>
</evidence>
<dbReference type="SMART" id="SM00091">
    <property type="entry name" value="PAS"/>
    <property type="match status" value="2"/>
</dbReference>
<dbReference type="Gene3D" id="3.30.565.10">
    <property type="entry name" value="Histidine kinase-like ATPase, C-terminal domain"/>
    <property type="match status" value="1"/>
</dbReference>
<dbReference type="OrthoDB" id="9766459at2"/>
<dbReference type="Proteomes" id="UP000298471">
    <property type="component" value="Unassembled WGS sequence"/>
</dbReference>
<dbReference type="InterPro" id="IPR036097">
    <property type="entry name" value="HisK_dim/P_sf"/>
</dbReference>
<dbReference type="InterPro" id="IPR000700">
    <property type="entry name" value="PAS-assoc_C"/>
</dbReference>
<evidence type="ECO:0000313" key="10">
    <source>
        <dbReference type="EMBL" id="TGE22733.1"/>
    </source>
</evidence>
<evidence type="ECO:0000256" key="6">
    <source>
        <dbReference type="SAM" id="Coils"/>
    </source>
</evidence>
<dbReference type="InterPro" id="IPR035965">
    <property type="entry name" value="PAS-like_dom_sf"/>
</dbReference>
<feature type="coiled-coil region" evidence="6">
    <location>
        <begin position="134"/>
        <end position="161"/>
    </location>
</feature>
<evidence type="ECO:0000259" key="8">
    <source>
        <dbReference type="PROSITE" id="PS50112"/>
    </source>
</evidence>
<evidence type="ECO:0000256" key="3">
    <source>
        <dbReference type="ARBA" id="ARBA00022553"/>
    </source>
</evidence>
<proteinExistence type="predicted"/>
<feature type="domain" description="PAS" evidence="8">
    <location>
        <begin position="450"/>
        <end position="521"/>
    </location>
</feature>
<accession>A0A4Z0Q0P2</accession>
<dbReference type="PROSITE" id="PS50109">
    <property type="entry name" value="HIS_KIN"/>
    <property type="match status" value="1"/>
</dbReference>
<keyword evidence="5" id="KW-0418">Kinase</keyword>
<dbReference type="CDD" id="cd00082">
    <property type="entry name" value="HisKA"/>
    <property type="match status" value="1"/>
</dbReference>
<dbReference type="InterPro" id="IPR013656">
    <property type="entry name" value="PAS_4"/>
</dbReference>
<dbReference type="InterPro" id="IPR036890">
    <property type="entry name" value="HATPase_C_sf"/>
</dbReference>
<dbReference type="AlphaFoldDB" id="A0A4Z0Q0P2"/>
<dbReference type="Pfam" id="PF02518">
    <property type="entry name" value="HATPase_c"/>
    <property type="match status" value="1"/>
</dbReference>
<dbReference type="PROSITE" id="PS50113">
    <property type="entry name" value="PAC"/>
    <property type="match status" value="1"/>
</dbReference>
<sequence>MSDPAVALLAFAPAETLLVDLLAVSLTGVIYYTPVTDAAGTVLDFRFEYLNPAAQRMLRLPQHPTLTHRQQWPHSEAHGTFACHVDAYLTGEPRTFNVSYQADGYDNDYCLAARRSGHGLLVSFTDTADQPRTAVEMALRASQAREQAARAEAEAERQRFRDVLLHLPASVATFRGPDLVYDLVTPGYQQLFRSRHLLGLPLGEALPELRGQGILEKLERVYRTGEPHYDPEQETWVDVSDTGHPEQRYYTVSFHPLRDAHGHIDGVFNFAYDVTAFVTARQQVQHLNHELTARVQERTRALEAALRLADQHRANLLKQQELLGEILGQVPAAIATLRGPEHHYSFFNAGYQALSGQRTQVGLTVADVFPEVVPQGFLGLLDQVYATGVAFRGQEMPAHLYDPATGRPEQRYVDFIYQPLRDAQGGTQGILAFIVDVTDRVVARQQHAVHQRQLKEAFAQAPVALFVVHGPEYIFDIVNPGMGEMIGYAPDQMLGRRYFDLLPGLAAQGYRALLDQVYQTGQPHVALEQAAQLPHHRDGETGYYTFSYAPLRDADDQVSDIMCIAVDVTEQVRARQQLERLNQQLKRTNVDLDNFIYTASHDLKAPITNIEGLLDTLRHELPQQPPGSEVAFILGLMQGSVERFKRTIEHLTTVSKLQQEHDPSTEQVALAAVLEDVRLDLAPLLQQTGGRLLVHVHNCPLLTLAEKNLRSVVYNLLSNALKYHHPDRPPVVQVRTRLEDAFVVLEVQDNGLGLSAASEQKLFGMFQRLHTHVEGSGLGLYMVKRMVENIGGRITVASRVEEGTTFSVYFPR</sequence>
<dbReference type="Pfam" id="PF00512">
    <property type="entry name" value="HisKA"/>
    <property type="match status" value="1"/>
</dbReference>
<dbReference type="PANTHER" id="PTHR43304">
    <property type="entry name" value="PHYTOCHROME-LIKE PROTEIN CPH1"/>
    <property type="match status" value="1"/>
</dbReference>
<dbReference type="PRINTS" id="PR00344">
    <property type="entry name" value="BCTRLSENSOR"/>
</dbReference>
<evidence type="ECO:0000256" key="5">
    <source>
        <dbReference type="ARBA" id="ARBA00022777"/>
    </source>
</evidence>
<reference evidence="10 11" key="1">
    <citation type="submission" date="2019-04" db="EMBL/GenBank/DDBJ databases">
        <authorList>
            <person name="Feng G."/>
            <person name="Zhang J."/>
            <person name="Zhu H."/>
        </authorList>
    </citation>
    <scope>NUCLEOTIDE SEQUENCE [LARGE SCALE GENOMIC DNA]</scope>
    <source>
        <strain evidence="10 11">9PBR-1</strain>
    </source>
</reference>
<dbReference type="SMART" id="SM00387">
    <property type="entry name" value="HATPase_c"/>
    <property type="match status" value="1"/>
</dbReference>